<accession>A0A2R5F0Y8</accession>
<dbReference type="EMBL" id="BDQX01000225">
    <property type="protein sequence ID" value="GBG09351.1"/>
    <property type="molecule type" value="Genomic_DNA"/>
</dbReference>
<proteinExistence type="predicted"/>
<keyword evidence="2" id="KW-1185">Reference proteome</keyword>
<evidence type="ECO:0000313" key="2">
    <source>
        <dbReference type="Proteomes" id="UP000245202"/>
    </source>
</evidence>
<name>A0A2R5F0Y8_9BACL</name>
<evidence type="ECO:0000313" key="1">
    <source>
        <dbReference type="EMBL" id="GBG09351.1"/>
    </source>
</evidence>
<gene>
    <name evidence="1" type="ORF">PAT3040_03995</name>
</gene>
<protein>
    <submittedName>
        <fullName evidence="1">Uncharacterized protein</fullName>
    </submittedName>
</protein>
<comment type="caution">
    <text evidence="1">The sequence shown here is derived from an EMBL/GenBank/DDBJ whole genome shotgun (WGS) entry which is preliminary data.</text>
</comment>
<sequence length="82" mass="9290">MIVPIKTPQLLSNGGDADASQHEKIALEPNIIETYRLGNTTVHIADNSYRDKTAEEISNVWTDFYTAAWTIWEHSNSNKNNE</sequence>
<dbReference type="AlphaFoldDB" id="A0A2R5F0Y8"/>
<dbReference type="Proteomes" id="UP000245202">
    <property type="component" value="Unassembled WGS sequence"/>
</dbReference>
<reference evidence="1 2" key="1">
    <citation type="submission" date="2017-08" db="EMBL/GenBank/DDBJ databases">
        <title>Substantial Increase in Enzyme Production by Combined Drug-Resistance Mutations in Paenibacillus agaridevorans.</title>
        <authorList>
            <person name="Tanaka Y."/>
            <person name="Funane K."/>
            <person name="Hosaka T."/>
            <person name="Shiwa Y."/>
            <person name="Fujita N."/>
            <person name="Miyazaki T."/>
            <person name="Yoshikawa H."/>
            <person name="Murakami K."/>
            <person name="Kasahara K."/>
            <person name="Inaoka T."/>
            <person name="Hiraga Y."/>
            <person name="Ochi K."/>
        </authorList>
    </citation>
    <scope>NUCLEOTIDE SEQUENCE [LARGE SCALE GENOMIC DNA]</scope>
    <source>
        <strain evidence="1 2">T-3040</strain>
    </source>
</reference>
<organism evidence="1 2">
    <name type="scientific">Paenibacillus agaridevorans</name>
    <dbReference type="NCBI Taxonomy" id="171404"/>
    <lineage>
        <taxon>Bacteria</taxon>
        <taxon>Bacillati</taxon>
        <taxon>Bacillota</taxon>
        <taxon>Bacilli</taxon>
        <taxon>Bacillales</taxon>
        <taxon>Paenibacillaceae</taxon>
        <taxon>Paenibacillus</taxon>
    </lineage>
</organism>